<comment type="caution">
    <text evidence="1">The sequence shown here is derived from an EMBL/GenBank/DDBJ whole genome shotgun (WGS) entry which is preliminary data.</text>
</comment>
<accession>A0AA38UKQ8</accession>
<dbReference type="Proteomes" id="UP001163846">
    <property type="component" value="Unassembled WGS sequence"/>
</dbReference>
<reference evidence="1" key="1">
    <citation type="submission" date="2022-08" db="EMBL/GenBank/DDBJ databases">
        <authorList>
            <consortium name="DOE Joint Genome Institute"/>
            <person name="Min B."/>
            <person name="Riley R."/>
            <person name="Sierra-Patev S."/>
            <person name="Naranjo-Ortiz M."/>
            <person name="Looney B."/>
            <person name="Konkel Z."/>
            <person name="Slot J.C."/>
            <person name="Sakamoto Y."/>
            <person name="Steenwyk J.L."/>
            <person name="Rokas A."/>
            <person name="Carro J."/>
            <person name="Camarero S."/>
            <person name="Ferreira P."/>
            <person name="Molpeceres G."/>
            <person name="Ruiz-Duenas F.J."/>
            <person name="Serrano A."/>
            <person name="Henrissat B."/>
            <person name="Drula E."/>
            <person name="Hughes K.W."/>
            <person name="Mata J.L."/>
            <person name="Ishikawa N.K."/>
            <person name="Vargas-Isla R."/>
            <person name="Ushijima S."/>
            <person name="Smith C.A."/>
            <person name="Ahrendt S."/>
            <person name="Andreopoulos W."/>
            <person name="He G."/>
            <person name="Labutti K."/>
            <person name="Lipzen A."/>
            <person name="Ng V."/>
            <person name="Sandor L."/>
            <person name="Barry K."/>
            <person name="Martinez A.T."/>
            <person name="Xiao Y."/>
            <person name="Gibbons J.G."/>
            <person name="Terashima K."/>
            <person name="Hibbett D.S."/>
            <person name="Grigoriev I.V."/>
        </authorList>
    </citation>
    <scope>NUCLEOTIDE SEQUENCE</scope>
    <source>
        <strain evidence="1">TFB9207</strain>
    </source>
</reference>
<evidence type="ECO:0000313" key="2">
    <source>
        <dbReference type="Proteomes" id="UP001163846"/>
    </source>
</evidence>
<evidence type="ECO:0000313" key="1">
    <source>
        <dbReference type="EMBL" id="KAJ3842132.1"/>
    </source>
</evidence>
<proteinExistence type="predicted"/>
<organism evidence="1 2">
    <name type="scientific">Lentinula raphanica</name>
    <dbReference type="NCBI Taxonomy" id="153919"/>
    <lineage>
        <taxon>Eukaryota</taxon>
        <taxon>Fungi</taxon>
        <taxon>Dikarya</taxon>
        <taxon>Basidiomycota</taxon>
        <taxon>Agaricomycotina</taxon>
        <taxon>Agaricomycetes</taxon>
        <taxon>Agaricomycetidae</taxon>
        <taxon>Agaricales</taxon>
        <taxon>Marasmiineae</taxon>
        <taxon>Omphalotaceae</taxon>
        <taxon>Lentinula</taxon>
    </lineage>
</organism>
<keyword evidence="2" id="KW-1185">Reference proteome</keyword>
<gene>
    <name evidence="1" type="ORF">F5878DRAFT_650167</name>
</gene>
<name>A0AA38UKQ8_9AGAR</name>
<dbReference type="AlphaFoldDB" id="A0AA38UKQ8"/>
<dbReference type="EMBL" id="MU806016">
    <property type="protein sequence ID" value="KAJ3842132.1"/>
    <property type="molecule type" value="Genomic_DNA"/>
</dbReference>
<protein>
    <submittedName>
        <fullName evidence="1">Uncharacterized protein</fullName>
    </submittedName>
</protein>
<sequence>MAGVMPNIISLPYGKSPPLHLQTTSWRHLLKLMARLPGTRIEPTAQATQRNDELYLRTVIQFVRPHYNSQTWRTIVWFTIDQDGERSNSRRSSNPGAHVEKLPHSYSQMKLPALLRDGADSPLSKTYTIPSTYSVPHPVLPISFPNLTLYLQAALDESRRYFNDSTSGMRKFAKMLEYCYPDEFDSGAGTRERSRMTGLFKKVIGRGGKSSKKGRGGNEETYDLVTPFVPDEWG</sequence>